<accession>A0AAD0JV91</accession>
<dbReference type="AlphaFoldDB" id="A0AAD0JV91"/>
<reference evidence="4 5" key="1">
    <citation type="submission" date="2016-04" db="EMBL/GenBank/DDBJ databases">
        <title>Complete genome sequence of the haloalkaliphilic hydrocarbon-degrading bacterium Dietzia psychralcaliphila ILA-1T, isolated from a drain of a fish product-processing plant.</title>
        <authorList>
            <person name="Zhao J."/>
            <person name="Hu B."/>
            <person name="Geng S."/>
            <person name="Nie Y."/>
            <person name="Tang Y."/>
        </authorList>
    </citation>
    <scope>NUCLEOTIDE SEQUENCE [LARGE SCALE GENOMIC DNA]</scope>
    <source>
        <strain evidence="4 5">ILA-1</strain>
    </source>
</reference>
<dbReference type="PANTHER" id="PTHR47585">
    <property type="match status" value="1"/>
</dbReference>
<feature type="compositionally biased region" description="Low complexity" evidence="1">
    <location>
        <begin position="471"/>
        <end position="483"/>
    </location>
</feature>
<dbReference type="Pfam" id="PF23544">
    <property type="entry name" value="AtuA_ferredoxin"/>
    <property type="match status" value="1"/>
</dbReference>
<protein>
    <submittedName>
        <fullName evidence="4">Exopolyphosphatase</fullName>
    </submittedName>
</protein>
<dbReference type="InterPro" id="IPR010839">
    <property type="entry name" value="AtuA_N"/>
</dbReference>
<name>A0AAD0JV91_9ACTN</name>
<organism evidence="4 5">
    <name type="scientific">Dietzia psychralcaliphila</name>
    <dbReference type="NCBI Taxonomy" id="139021"/>
    <lineage>
        <taxon>Bacteria</taxon>
        <taxon>Bacillati</taxon>
        <taxon>Actinomycetota</taxon>
        <taxon>Actinomycetes</taxon>
        <taxon>Mycobacteriales</taxon>
        <taxon>Dietziaceae</taxon>
        <taxon>Dietzia</taxon>
    </lineage>
</organism>
<dbReference type="PANTHER" id="PTHR47585:SF1">
    <property type="entry name" value="DUF1446 DOMAIN-CONTAINING PROTEIN"/>
    <property type="match status" value="1"/>
</dbReference>
<feature type="domain" description="Acyclic terpene utilisation N-terminal" evidence="2">
    <location>
        <begin position="10"/>
        <end position="431"/>
    </location>
</feature>
<dbReference type="EMBL" id="CP015453">
    <property type="protein sequence ID" value="AWH96188.1"/>
    <property type="molecule type" value="Genomic_DNA"/>
</dbReference>
<proteinExistence type="predicted"/>
<dbReference type="KEGG" id="dpc:A6048_12510"/>
<feature type="region of interest" description="Disordered" evidence="1">
    <location>
        <begin position="448"/>
        <end position="484"/>
    </location>
</feature>
<evidence type="ECO:0000313" key="4">
    <source>
        <dbReference type="EMBL" id="AWH96188.1"/>
    </source>
</evidence>
<keyword evidence="5" id="KW-1185">Reference proteome</keyword>
<sequence length="614" mass="64026">MTGKNLAAPLRVGNMSGFYGDRISAMREMLEGGQLDVLTGDYLAELTMLILGRDRMKNADLGYAKTFLRQLEDCLGLALDKNVTIVANAGGLNPAGLADAIRELAGRLGLSPKVAHVEGDDLIARVGELSIPADAGFPVTANAYLGAFGIARCLDAGADIVVTGRVTDASVIVGPAISHFGWSRTDLDALAGATAAGHVIECGTQATGGNYSFFNRGEITDPVAPGFPIAEISSDGTSVITKHAGTGGAVTVGTVTSQLLYEVTGARYGGPDVVTRLDTALVEQEGPDRVRISGVRGETAPTTTKVSVTCLGGFRNELTFLLTGLDIEDKASLVERQFLAGLETRPAQIDFRLQRTDHPDADTQAAATAMLTIVAWDPDKDVVGRSFTDAAVAMTLSSYPGATPSAPPGRGGPYGVYIPAYLAQGEIPHVAVLPDGTRVDIAPPETMEEMGDGHASDGLDAEGAPLPPSAPSTGSATPAVTTTRRPLGDVLGARSGDKGGNANIGLWAGDAEAYRWMRDTLTVEELRRLLPETADLPVERYELPRINAVNFVVEGLLGKGVAHGYRWDPQAKGLAEWLRSRVVDIPDHITAPVPAAPVPAASAPTAPAPAEENA</sequence>
<evidence type="ECO:0000256" key="1">
    <source>
        <dbReference type="SAM" id="MobiDB-lite"/>
    </source>
</evidence>
<evidence type="ECO:0000259" key="3">
    <source>
        <dbReference type="Pfam" id="PF23544"/>
    </source>
</evidence>
<dbReference type="InterPro" id="IPR056362">
    <property type="entry name" value="AtuA-like_ferredoxin_dom"/>
</dbReference>
<feature type="region of interest" description="Disordered" evidence="1">
    <location>
        <begin position="593"/>
        <end position="614"/>
    </location>
</feature>
<feature type="domain" description="AtuA-like ferredoxin-fold" evidence="3">
    <location>
        <begin position="487"/>
        <end position="581"/>
    </location>
</feature>
<evidence type="ECO:0000259" key="2">
    <source>
        <dbReference type="Pfam" id="PF07287"/>
    </source>
</evidence>
<dbReference type="RefSeq" id="WP_107746248.1">
    <property type="nucleotide sequence ID" value="NZ_CP015453.1"/>
</dbReference>
<gene>
    <name evidence="4" type="ORF">A6048_12510</name>
</gene>
<dbReference type="Pfam" id="PF07287">
    <property type="entry name" value="AtuA"/>
    <property type="match status" value="1"/>
</dbReference>
<evidence type="ECO:0000313" key="5">
    <source>
        <dbReference type="Proteomes" id="UP000244903"/>
    </source>
</evidence>
<dbReference type="Proteomes" id="UP000244903">
    <property type="component" value="Chromosome"/>
</dbReference>